<dbReference type="GO" id="GO:0016884">
    <property type="term" value="F:carbon-nitrogen ligase activity, with glutamine as amido-N-donor"/>
    <property type="evidence" value="ECO:0007669"/>
    <property type="project" value="InterPro"/>
</dbReference>
<proteinExistence type="predicted"/>
<dbReference type="InterPro" id="IPR023168">
    <property type="entry name" value="GatB_Yqey_C_2"/>
</dbReference>
<dbReference type="AlphaFoldDB" id="A0A2N3ICH6"/>
<sequence>MTLKERINEDIKEAMKAKNQAALTALRELKSMILLEETKEGGTGTLTEADEVAIINKALKQRKESYEMFASQGRTEQAAEQQAVIAIMEKYLPQQLSAEEAEAEIKKIIAELGAGSLKDMGKVMGQATKTLAGKVDNKTLAELVKKLLS</sequence>
<dbReference type="PANTHER" id="PTHR28055">
    <property type="entry name" value="ALTERED INHERITANCE OF MITOCHONDRIA PROTEIN 41, MITOCHONDRIAL"/>
    <property type="match status" value="1"/>
</dbReference>
<dbReference type="EMBL" id="NKXO01000027">
    <property type="protein sequence ID" value="PKQ68074.1"/>
    <property type="molecule type" value="Genomic_DNA"/>
</dbReference>
<evidence type="ECO:0008006" key="4">
    <source>
        <dbReference type="Google" id="ProtNLM"/>
    </source>
</evidence>
<name>A0A2N3ICH6_9BACT</name>
<dbReference type="SUPFAM" id="SSF89095">
    <property type="entry name" value="GatB/YqeY motif"/>
    <property type="match status" value="1"/>
</dbReference>
<dbReference type="PANTHER" id="PTHR28055:SF1">
    <property type="entry name" value="ALTERED INHERITANCE OF MITOCHONDRIA PROTEIN 41, MITOCHONDRIAL"/>
    <property type="match status" value="1"/>
</dbReference>
<evidence type="ECO:0000313" key="3">
    <source>
        <dbReference type="Proteomes" id="UP000233387"/>
    </source>
</evidence>
<evidence type="ECO:0000313" key="2">
    <source>
        <dbReference type="EMBL" id="PKQ68074.1"/>
    </source>
</evidence>
<accession>A0A2N3ICH6</accession>
<dbReference type="InterPro" id="IPR003789">
    <property type="entry name" value="Asn/Gln_tRNA_amidoTrase-B-like"/>
</dbReference>
<comment type="caution">
    <text evidence="2">The sequence shown here is derived from an EMBL/GenBank/DDBJ whole genome shotgun (WGS) entry which is preliminary data.</text>
</comment>
<reference evidence="2 3" key="1">
    <citation type="submission" date="2017-06" db="EMBL/GenBank/DDBJ databases">
        <title>Raineya orbicola gen. nov., sp. nov. a slightly thermophilic bacterium of the phylum Bacteroidetes and the description of Raineyaceae fam. nov.</title>
        <authorList>
            <person name="Albuquerque L."/>
            <person name="Polonia A.R.M."/>
            <person name="Barroso C."/>
            <person name="Froufe H.J.C."/>
            <person name="Lage O."/>
            <person name="Lobo-Da-Cunha A."/>
            <person name="Egas C."/>
            <person name="Da Costa M.S."/>
        </authorList>
    </citation>
    <scope>NUCLEOTIDE SEQUENCE [LARGE SCALE GENOMIC DNA]</scope>
    <source>
        <strain evidence="2 3">SPSPC-11</strain>
    </source>
</reference>
<dbReference type="InterPro" id="IPR042184">
    <property type="entry name" value="YqeY/Aim41_N"/>
</dbReference>
<gene>
    <name evidence="2" type="ORF">Rain11_1801</name>
</gene>
<dbReference type="RefSeq" id="WP_101359071.1">
    <property type="nucleotide sequence ID" value="NZ_NKXO01000027.1"/>
</dbReference>
<keyword evidence="1" id="KW-0175">Coiled coil</keyword>
<feature type="coiled-coil region" evidence="1">
    <location>
        <begin position="4"/>
        <end position="32"/>
    </location>
</feature>
<organism evidence="2 3">
    <name type="scientific">Raineya orbicola</name>
    <dbReference type="NCBI Taxonomy" id="2016530"/>
    <lineage>
        <taxon>Bacteria</taxon>
        <taxon>Pseudomonadati</taxon>
        <taxon>Bacteroidota</taxon>
        <taxon>Cytophagia</taxon>
        <taxon>Cytophagales</taxon>
        <taxon>Raineyaceae</taxon>
        <taxon>Raineya</taxon>
    </lineage>
</organism>
<dbReference type="Gene3D" id="1.10.10.410">
    <property type="match status" value="1"/>
</dbReference>
<dbReference type="OrthoDB" id="9788127at2"/>
<evidence type="ECO:0000256" key="1">
    <source>
        <dbReference type="SAM" id="Coils"/>
    </source>
</evidence>
<dbReference type="InterPro" id="IPR019004">
    <property type="entry name" value="YqeY/Aim41"/>
</dbReference>
<dbReference type="Gene3D" id="1.10.1510.10">
    <property type="entry name" value="Uncharacterised protein YqeY/AIM41 PF09424, N-terminal domain"/>
    <property type="match status" value="1"/>
</dbReference>
<protein>
    <recommendedName>
        <fullName evidence="4">Yqey-like protein</fullName>
    </recommendedName>
</protein>
<keyword evidence="3" id="KW-1185">Reference proteome</keyword>
<dbReference type="Proteomes" id="UP000233387">
    <property type="component" value="Unassembled WGS sequence"/>
</dbReference>
<dbReference type="Pfam" id="PF09424">
    <property type="entry name" value="YqeY"/>
    <property type="match status" value="1"/>
</dbReference>